<gene>
    <name evidence="1" type="ORF">ACHAXA_001035</name>
</gene>
<dbReference type="Proteomes" id="UP001530377">
    <property type="component" value="Unassembled WGS sequence"/>
</dbReference>
<evidence type="ECO:0000313" key="2">
    <source>
        <dbReference type="Proteomes" id="UP001530377"/>
    </source>
</evidence>
<evidence type="ECO:0000313" key="1">
    <source>
        <dbReference type="EMBL" id="KAL3816453.1"/>
    </source>
</evidence>
<organism evidence="1 2">
    <name type="scientific">Cyclostephanos tholiformis</name>
    <dbReference type="NCBI Taxonomy" id="382380"/>
    <lineage>
        <taxon>Eukaryota</taxon>
        <taxon>Sar</taxon>
        <taxon>Stramenopiles</taxon>
        <taxon>Ochrophyta</taxon>
        <taxon>Bacillariophyta</taxon>
        <taxon>Coscinodiscophyceae</taxon>
        <taxon>Thalassiosirophycidae</taxon>
        <taxon>Stephanodiscales</taxon>
        <taxon>Stephanodiscaceae</taxon>
        <taxon>Cyclostephanos</taxon>
    </lineage>
</organism>
<evidence type="ECO:0008006" key="3">
    <source>
        <dbReference type="Google" id="ProtNLM"/>
    </source>
</evidence>
<name>A0ABD3RW76_9STRA</name>
<proteinExistence type="predicted"/>
<dbReference type="InterPro" id="IPR023296">
    <property type="entry name" value="Glyco_hydro_beta-prop_sf"/>
</dbReference>
<comment type="caution">
    <text evidence="1">The sequence shown here is derived from an EMBL/GenBank/DDBJ whole genome shotgun (WGS) entry which is preliminary data.</text>
</comment>
<sequence>MELYRHALLRRSVYDAKMNVWYPGTWKCHRSRSYFHDGISSSSLDDDGRGGYGEDVVYVHSVRIPTAISSRIHRYGGAARRCEVDDDPTYDGHRALSVAVVLELDTSYHRVREDVDVDVHATMDPPPPCIVVPTTSIVPSTISWEWRGGIEDEWIAIDAYSCLSSSDVENSHRGRKVDQRRVETHRPYDEVDVDDMDNDVDAKVETWNFPHEIDPCRISTVRPSRRLPTMGDDDVTFVEDEDDDRRADPFRMKNHERRLVAVYDFGREMLGKVRASISASDAPASSTMTSRRRPPSLAIRVGETHAEALNDDTNHFEQCIDVTYSLEAPDEGFRDYGGRGGEDRIDSDDDDVVNAVDDSERCPRHVWISSHILAFRYVRVIVDSRDGDDAPPSSNDVTVACLAHMPLLRVRGTFTCGDCGDGTDTSAKEERQSLDSRIWQVASYTLQLCTHQNFVVDGIKRDRLPWAGDLATSIAANAYSFCDEESIRCTLTVLGRCGLDNIVDVMRCDRNKVDESGAFDSVLTATKPDPHVNGMIDYSLWFIVSHWSYQKYFDDHPFLRREWNVIESRLRFLLKWCSDGETGWLIVNEDDRIFIDWIAENNAEKSTPLQILWWHALDCGISLAQKVCLMNEKAGEARNTRGIVSLLIDMQSRLERSYLRMDDIQFGRHAHVLGVVSGLFKRLDDRASVGDWSNPDSSDDRWHIVRRVRNLYDEARNALMDGTLPNITTPYFKYIEILALNALGDRPSALKVLRSYWGGMLDVNASTFFESFSEEETSVDIARFYDRPFGRSLCHAWASGPCALYPEILLGLRPLCDGWREWLCDPLNCVETVSTSIKTKYGFIHCHLDADYLRVSVPNGTSMILMGVRHTGGNHCFSRTSLISSQDTHEWAKKYRGWTHYPTHVIKSNPIIPGYEGIIMTDVPTIYQLPGDDLFYMSFVGFDGVKYQSFLAESIDLLNWTNMRLAMGCGEQGTFDFGGVVLGAYLYENYQIDSKRVLKKLNGKFYSLFGSYSKRGSYEPDPGYQGLASSRDGLLWEREKQTSILSIYGPGIVKDWEKDSIYQPWLVEHEGLYYNFYNAKEMPQWIEQIGLATSNDLHNWLRHEDNPVLRVNNVSDSITNGGFDTQFKSDAKVFWDEVVGHWVMFYFGVGKGGAHIMVAFSKDLLHWMSHSNPIYTAGANPSGLDKQHAHKISLIWNHLSETWFMFYCAVGDAGRGIGLIIQDSKS</sequence>
<dbReference type="PANTHER" id="PTHR34987:SF6">
    <property type="entry name" value="ALPHA-L-RHAMNOSIDASE SIX-HAIRPIN GLYCOSIDASE DOMAIN-CONTAINING PROTEIN"/>
    <property type="match status" value="1"/>
</dbReference>
<reference evidence="1 2" key="1">
    <citation type="submission" date="2024-10" db="EMBL/GenBank/DDBJ databases">
        <title>Updated reference genomes for cyclostephanoid diatoms.</title>
        <authorList>
            <person name="Roberts W.R."/>
            <person name="Alverson A.J."/>
        </authorList>
    </citation>
    <scope>NUCLEOTIDE SEQUENCE [LARGE SCALE GENOMIC DNA]</scope>
    <source>
        <strain evidence="1 2">AJA228-03</strain>
    </source>
</reference>
<accession>A0ABD3RW76</accession>
<dbReference type="Gene3D" id="2.115.10.20">
    <property type="entry name" value="Glycosyl hydrolase domain, family 43"/>
    <property type="match status" value="2"/>
</dbReference>
<dbReference type="Gene3D" id="1.50.10.10">
    <property type="match status" value="1"/>
</dbReference>
<protein>
    <recommendedName>
        <fullName evidence="3">Alpha-L-rhamnosidase</fullName>
    </recommendedName>
</protein>
<dbReference type="InterPro" id="IPR012341">
    <property type="entry name" value="6hp_glycosidase-like_sf"/>
</dbReference>
<dbReference type="InterPro" id="IPR008928">
    <property type="entry name" value="6-hairpin_glycosidase_sf"/>
</dbReference>
<dbReference type="AlphaFoldDB" id="A0ABD3RW76"/>
<dbReference type="SUPFAM" id="SSF48208">
    <property type="entry name" value="Six-hairpin glycosidases"/>
    <property type="match status" value="1"/>
</dbReference>
<dbReference type="PANTHER" id="PTHR34987">
    <property type="entry name" value="C, PUTATIVE (AFU_ORTHOLOGUE AFUA_3G02880)-RELATED"/>
    <property type="match status" value="1"/>
</dbReference>
<dbReference type="EMBL" id="JALLPB020000148">
    <property type="protein sequence ID" value="KAL3816453.1"/>
    <property type="molecule type" value="Genomic_DNA"/>
</dbReference>
<keyword evidence="2" id="KW-1185">Reference proteome</keyword>
<dbReference type="SUPFAM" id="SSF75005">
    <property type="entry name" value="Arabinanase/levansucrase/invertase"/>
    <property type="match status" value="2"/>
</dbReference>